<protein>
    <submittedName>
        <fullName evidence="1">Uncharacterized protein</fullName>
    </submittedName>
</protein>
<organism evidence="1 2">
    <name type="scientific">Bacillus cereus</name>
    <dbReference type="NCBI Taxonomy" id="1396"/>
    <lineage>
        <taxon>Bacteria</taxon>
        <taxon>Bacillati</taxon>
        <taxon>Bacillota</taxon>
        <taxon>Bacilli</taxon>
        <taxon>Bacillales</taxon>
        <taxon>Bacillaceae</taxon>
        <taxon>Bacillus</taxon>
        <taxon>Bacillus cereus group</taxon>
    </lineage>
</organism>
<reference evidence="1 2" key="1">
    <citation type="submission" date="2015-12" db="EMBL/GenBank/DDBJ databases">
        <title>Bacillus cereus Group isolate.</title>
        <authorList>
            <person name="Kovac J."/>
        </authorList>
    </citation>
    <scope>NUCLEOTIDE SEQUENCE [LARGE SCALE GENOMIC DNA]</scope>
    <source>
        <strain evidence="1 2">FSL K6-0073</strain>
    </source>
</reference>
<dbReference type="EMBL" id="LOMO01000036">
    <property type="protein sequence ID" value="KXY45503.1"/>
    <property type="molecule type" value="Genomic_DNA"/>
</dbReference>
<gene>
    <name evidence="1" type="ORF">AT268_26795</name>
</gene>
<dbReference type="Proteomes" id="UP000075476">
    <property type="component" value="Unassembled WGS sequence"/>
</dbReference>
<accession>A0A9X0SND2</accession>
<evidence type="ECO:0000313" key="1">
    <source>
        <dbReference type="EMBL" id="KXY45503.1"/>
    </source>
</evidence>
<dbReference type="AlphaFoldDB" id="A0A9X0SND2"/>
<comment type="caution">
    <text evidence="1">The sequence shown here is derived from an EMBL/GenBank/DDBJ whole genome shotgun (WGS) entry which is preliminary data.</text>
</comment>
<sequence length="64" mass="7287">MFVPEKTNDHLLEDTELIEHIPVSVVKYLEVDIVIAVDVTLIKVNGEITSIYGVIMQHELVINR</sequence>
<evidence type="ECO:0000313" key="2">
    <source>
        <dbReference type="Proteomes" id="UP000075476"/>
    </source>
</evidence>
<name>A0A9X0SND2_BACCE</name>
<proteinExistence type="predicted"/>